<dbReference type="CDD" id="cd02969">
    <property type="entry name" value="PRX_like1"/>
    <property type="match status" value="1"/>
</dbReference>
<dbReference type="InterPro" id="IPR000866">
    <property type="entry name" value="AhpC/TSA"/>
</dbReference>
<feature type="domain" description="Thioredoxin" evidence="1">
    <location>
        <begin position="8"/>
        <end position="167"/>
    </location>
</feature>
<dbReference type="Gene3D" id="3.40.30.10">
    <property type="entry name" value="Glutaredoxin"/>
    <property type="match status" value="1"/>
</dbReference>
<dbReference type="PROSITE" id="PS51352">
    <property type="entry name" value="THIOREDOXIN_2"/>
    <property type="match status" value="1"/>
</dbReference>
<proteinExistence type="predicted"/>
<dbReference type="GO" id="GO:0016209">
    <property type="term" value="F:antioxidant activity"/>
    <property type="evidence" value="ECO:0007669"/>
    <property type="project" value="InterPro"/>
</dbReference>
<organism evidence="2">
    <name type="scientific">hydrothermal vent metagenome</name>
    <dbReference type="NCBI Taxonomy" id="652676"/>
    <lineage>
        <taxon>unclassified sequences</taxon>
        <taxon>metagenomes</taxon>
        <taxon>ecological metagenomes</taxon>
    </lineage>
</organism>
<name>A0A160TSX5_9ZZZZ</name>
<sequence length="196" mass="21277">MAFSSIMEELGSPAPDFQLPNTNPNAGPEVVSLGDFAAMPALLVAFVCNHCPYVIHIRDCFSDFTRSYADRGLGIVAISANDISTHPGDGPQKMAAEALAHNFSYPYLYDETQDTAKAYRAACTPDLFLYDSQRELVYRGQFDASRPNNDITVDGSALQGAVDAVLNGQPVTTEQVPSLGCNIKWKSGQEPDYFPT</sequence>
<dbReference type="InterPro" id="IPR036249">
    <property type="entry name" value="Thioredoxin-like_sf"/>
</dbReference>
<gene>
    <name evidence="2" type="ORF">MGWOODY_XGa142</name>
</gene>
<dbReference type="EMBL" id="CZRL01000032">
    <property type="protein sequence ID" value="CUS50592.1"/>
    <property type="molecule type" value="Genomic_DNA"/>
</dbReference>
<reference evidence="2" key="1">
    <citation type="submission" date="2015-10" db="EMBL/GenBank/DDBJ databases">
        <authorList>
            <person name="Gilbert D.G."/>
        </authorList>
    </citation>
    <scope>NUCLEOTIDE SEQUENCE</scope>
</reference>
<protein>
    <submittedName>
        <fullName evidence="2">PPO candidate 1</fullName>
    </submittedName>
</protein>
<dbReference type="PANTHER" id="PTHR43640">
    <property type="entry name" value="OS07G0260300 PROTEIN"/>
    <property type="match status" value="1"/>
</dbReference>
<dbReference type="AlphaFoldDB" id="A0A160TSX5"/>
<dbReference type="PANTHER" id="PTHR43640:SF1">
    <property type="entry name" value="THIOREDOXIN-DEPENDENT PEROXIREDOXIN"/>
    <property type="match status" value="1"/>
</dbReference>
<dbReference type="InterPro" id="IPR013766">
    <property type="entry name" value="Thioredoxin_domain"/>
</dbReference>
<dbReference type="InterPro" id="IPR047262">
    <property type="entry name" value="PRX-like1"/>
</dbReference>
<evidence type="ECO:0000259" key="1">
    <source>
        <dbReference type="PROSITE" id="PS51352"/>
    </source>
</evidence>
<dbReference type="SUPFAM" id="SSF52833">
    <property type="entry name" value="Thioredoxin-like"/>
    <property type="match status" value="1"/>
</dbReference>
<accession>A0A160TSX5</accession>
<evidence type="ECO:0000313" key="2">
    <source>
        <dbReference type="EMBL" id="CUS50592.1"/>
    </source>
</evidence>
<dbReference type="Pfam" id="PF00578">
    <property type="entry name" value="AhpC-TSA"/>
    <property type="match status" value="1"/>
</dbReference>
<dbReference type="GO" id="GO:0016491">
    <property type="term" value="F:oxidoreductase activity"/>
    <property type="evidence" value="ECO:0007669"/>
    <property type="project" value="InterPro"/>
</dbReference>